<dbReference type="Proteomes" id="UP000663760">
    <property type="component" value="Chromosome 4"/>
</dbReference>
<proteinExistence type="predicted"/>
<accession>A0A7I8KAR8</accession>
<name>A0A7I8KAR8_SPIIN</name>
<evidence type="ECO:0000313" key="2">
    <source>
        <dbReference type="Proteomes" id="UP000663760"/>
    </source>
</evidence>
<keyword evidence="2" id="KW-1185">Reference proteome</keyword>
<dbReference type="AlphaFoldDB" id="A0A7I8KAR8"/>
<evidence type="ECO:0000313" key="1">
    <source>
        <dbReference type="EMBL" id="CAA7394859.1"/>
    </source>
</evidence>
<reference evidence="1" key="1">
    <citation type="submission" date="2020-02" db="EMBL/GenBank/DDBJ databases">
        <authorList>
            <person name="Scholz U."/>
            <person name="Mascher M."/>
            <person name="Fiebig A."/>
        </authorList>
    </citation>
    <scope>NUCLEOTIDE SEQUENCE</scope>
</reference>
<gene>
    <name evidence="1" type="ORF">SI8410_04005520</name>
</gene>
<organism evidence="1 2">
    <name type="scientific">Spirodela intermedia</name>
    <name type="common">Intermediate duckweed</name>
    <dbReference type="NCBI Taxonomy" id="51605"/>
    <lineage>
        <taxon>Eukaryota</taxon>
        <taxon>Viridiplantae</taxon>
        <taxon>Streptophyta</taxon>
        <taxon>Embryophyta</taxon>
        <taxon>Tracheophyta</taxon>
        <taxon>Spermatophyta</taxon>
        <taxon>Magnoliopsida</taxon>
        <taxon>Liliopsida</taxon>
        <taxon>Araceae</taxon>
        <taxon>Lemnoideae</taxon>
        <taxon>Spirodela</taxon>
    </lineage>
</organism>
<protein>
    <submittedName>
        <fullName evidence="1">Uncharacterized protein</fullName>
    </submittedName>
</protein>
<dbReference type="EMBL" id="LR746267">
    <property type="protein sequence ID" value="CAA7394859.1"/>
    <property type="molecule type" value="Genomic_DNA"/>
</dbReference>
<sequence length="55" mass="6268">MDQKRGWVLFPGRAGGEGACEEDKRAFPVKKRKKRCCHLSPLVSRGVGKKDRLRE</sequence>